<organism evidence="1 2">
    <name type="scientific">Citrus unshiu</name>
    <name type="common">Satsuma mandarin</name>
    <name type="synonym">Citrus nobilis var. unshiu</name>
    <dbReference type="NCBI Taxonomy" id="55188"/>
    <lineage>
        <taxon>Eukaryota</taxon>
        <taxon>Viridiplantae</taxon>
        <taxon>Streptophyta</taxon>
        <taxon>Embryophyta</taxon>
        <taxon>Tracheophyta</taxon>
        <taxon>Spermatophyta</taxon>
        <taxon>Magnoliopsida</taxon>
        <taxon>eudicotyledons</taxon>
        <taxon>Gunneridae</taxon>
        <taxon>Pentapetalae</taxon>
        <taxon>rosids</taxon>
        <taxon>malvids</taxon>
        <taxon>Sapindales</taxon>
        <taxon>Rutaceae</taxon>
        <taxon>Aurantioideae</taxon>
        <taxon>Citrus</taxon>
    </lineage>
</organism>
<gene>
    <name evidence="1" type="ORF">CUMW_271370</name>
</gene>
<sequence>MLASSLRGPIPLNYTTRMLLHLVEYFCLVGLKRWEKEIDWMALQDQLALAFTGQETFGKRVVSGSFSADFSFFVGENWVTTDVGVLD</sequence>
<dbReference type="STRING" id="55188.A0A2H5QXP2"/>
<dbReference type="Gene3D" id="3.20.20.80">
    <property type="entry name" value="Glycosidases"/>
    <property type="match status" value="1"/>
</dbReference>
<protein>
    <submittedName>
        <fullName evidence="1">Uncharacterized protein</fullName>
    </submittedName>
</protein>
<dbReference type="EMBL" id="BDQV01001202">
    <property type="protein sequence ID" value="GAY69369.1"/>
    <property type="molecule type" value="Genomic_DNA"/>
</dbReference>
<reference evidence="1 2" key="1">
    <citation type="journal article" date="2017" name="Front. Genet.">
        <title>Draft sequencing of the heterozygous diploid genome of Satsuma (Citrus unshiu Marc.) using a hybrid assembly approach.</title>
        <authorList>
            <person name="Shimizu T."/>
            <person name="Tanizawa Y."/>
            <person name="Mochizuki T."/>
            <person name="Nagasaki H."/>
            <person name="Yoshioka T."/>
            <person name="Toyoda A."/>
            <person name="Fujiyama A."/>
            <person name="Kaminuma E."/>
            <person name="Nakamura Y."/>
        </authorList>
    </citation>
    <scope>NUCLEOTIDE SEQUENCE [LARGE SCALE GENOMIC DNA]</scope>
    <source>
        <strain evidence="2">cv. Miyagawa wase</strain>
    </source>
</reference>
<dbReference type="Proteomes" id="UP000236630">
    <property type="component" value="Unassembled WGS sequence"/>
</dbReference>
<accession>A0A2H5QXP2</accession>
<evidence type="ECO:0000313" key="1">
    <source>
        <dbReference type="EMBL" id="GAY69369.1"/>
    </source>
</evidence>
<name>A0A2H5QXP2_CITUN</name>
<comment type="caution">
    <text evidence="1">The sequence shown here is derived from an EMBL/GenBank/DDBJ whole genome shotgun (WGS) entry which is preliminary data.</text>
</comment>
<proteinExistence type="predicted"/>
<keyword evidence="2" id="KW-1185">Reference proteome</keyword>
<evidence type="ECO:0000313" key="2">
    <source>
        <dbReference type="Proteomes" id="UP000236630"/>
    </source>
</evidence>
<dbReference type="AlphaFoldDB" id="A0A2H5QXP2"/>